<reference evidence="2 4" key="1">
    <citation type="submission" date="2016-10" db="EMBL/GenBank/DDBJ databases">
        <title>Comparative genomics between deep and shallow subseafloor isolates.</title>
        <authorList>
            <person name="Ishii S."/>
            <person name="Miller J.R."/>
            <person name="Sutton G."/>
            <person name="Suzuki S."/>
            <person name="Methe B."/>
            <person name="Inagaki F."/>
            <person name="Imachi H."/>
        </authorList>
    </citation>
    <scope>NUCLEOTIDE SEQUENCE [LARGE SCALE GENOMIC DNA]</scope>
    <source>
        <strain evidence="2 4">MO-MB1</strain>
    </source>
</reference>
<organism evidence="2 4">
    <name type="scientific">Methanobacterium subterraneum</name>
    <dbReference type="NCBI Taxonomy" id="59277"/>
    <lineage>
        <taxon>Archaea</taxon>
        <taxon>Methanobacteriati</taxon>
        <taxon>Methanobacteriota</taxon>
        <taxon>Methanomada group</taxon>
        <taxon>Methanobacteria</taxon>
        <taxon>Methanobacteriales</taxon>
        <taxon>Methanobacteriaceae</taxon>
        <taxon>Methanobacterium</taxon>
    </lineage>
</organism>
<evidence type="ECO:0000313" key="5">
    <source>
        <dbReference type="Proteomes" id="UP000591058"/>
    </source>
</evidence>
<protein>
    <submittedName>
        <fullName evidence="2">Uncharacterized protein</fullName>
    </submittedName>
</protein>
<dbReference type="GeneID" id="35124517"/>
<dbReference type="EMBL" id="JABBYL010000001">
    <property type="protein sequence ID" value="NMO08269.1"/>
    <property type="molecule type" value="Genomic_DNA"/>
</dbReference>
<evidence type="ECO:0000313" key="3">
    <source>
        <dbReference type="EMBL" id="NMO08269.1"/>
    </source>
</evidence>
<feature type="region of interest" description="Disordered" evidence="1">
    <location>
        <begin position="1"/>
        <end position="20"/>
    </location>
</feature>
<evidence type="ECO:0000313" key="4">
    <source>
        <dbReference type="Proteomes" id="UP000232806"/>
    </source>
</evidence>
<dbReference type="OrthoDB" id="71345at2157"/>
<accession>A0A2H4VE68</accession>
<proteinExistence type="predicted"/>
<evidence type="ECO:0000256" key="1">
    <source>
        <dbReference type="SAM" id="MobiDB-lite"/>
    </source>
</evidence>
<dbReference type="Proteomes" id="UP000591058">
    <property type="component" value="Unassembled WGS sequence"/>
</dbReference>
<dbReference type="AlphaFoldDB" id="A0A2H4VE68"/>
<dbReference type="RefSeq" id="WP_100906365.1">
    <property type="nucleotide sequence ID" value="NZ_CP017766.1"/>
</dbReference>
<feature type="compositionally biased region" description="Polar residues" evidence="1">
    <location>
        <begin position="1"/>
        <end position="10"/>
    </location>
</feature>
<reference evidence="3 5" key="2">
    <citation type="submission" date="2020-04" db="EMBL/GenBank/DDBJ databases">
        <title>Draft genome of Methanobacterium subterraneum isolated from animal feces.</title>
        <authorList>
            <person name="Ouboter H.T."/>
            <person name="Berger S."/>
            <person name="Gungor E."/>
            <person name="Jetten M.S.M."/>
            <person name="Welte C.U."/>
        </authorList>
    </citation>
    <scope>NUCLEOTIDE SEQUENCE [LARGE SCALE GENOMIC DNA]</scope>
    <source>
        <strain evidence="3">HO_2020</strain>
    </source>
</reference>
<name>A0A2H4VE68_9EURY</name>
<gene>
    <name evidence="2" type="ORF">BK007_10435</name>
    <name evidence="3" type="ORF">HG719_00275</name>
</gene>
<dbReference type="EMBL" id="CP017766">
    <property type="protein sequence ID" value="AUB56388.1"/>
    <property type="molecule type" value="Genomic_DNA"/>
</dbReference>
<evidence type="ECO:0000313" key="2">
    <source>
        <dbReference type="EMBL" id="AUB56388.1"/>
    </source>
</evidence>
<dbReference type="Proteomes" id="UP000232806">
    <property type="component" value="Chromosome"/>
</dbReference>
<sequence length="142" mass="16206">MSDNKSNSAKNELPPISPEALSSFQENSASLIKETVSRSLKRDHEVVHHGEKAPELLTTGLEFTTKMLEAAMSMGEVALLEDELKWAKERLPHDGVKMEHVLHRFKIYRDVVQETLPSEYATEITAFMDWMINYQQAMIESD</sequence>